<proteinExistence type="predicted"/>
<evidence type="ECO:0000313" key="2">
    <source>
        <dbReference type="EMBL" id="MBL0764212.1"/>
    </source>
</evidence>
<feature type="signal peptide" evidence="1">
    <location>
        <begin position="1"/>
        <end position="21"/>
    </location>
</feature>
<dbReference type="EMBL" id="JAERQG010000001">
    <property type="protein sequence ID" value="MBL0764212.1"/>
    <property type="molecule type" value="Genomic_DNA"/>
</dbReference>
<gene>
    <name evidence="2" type="ORF">JKP34_03040</name>
</gene>
<dbReference type="AlphaFoldDB" id="A0A937A5U5"/>
<keyword evidence="3" id="KW-1185">Reference proteome</keyword>
<reference evidence="2" key="1">
    <citation type="submission" date="2021-01" db="EMBL/GenBank/DDBJ databases">
        <title>Marivirga sp. nov., isolated from intertidal surface sediments.</title>
        <authorList>
            <person name="Zhang M."/>
        </authorList>
    </citation>
    <scope>NUCLEOTIDE SEQUENCE</scope>
    <source>
        <strain evidence="2">SM1354</strain>
    </source>
</reference>
<protein>
    <recommendedName>
        <fullName evidence="4">Lipoprotein</fullName>
    </recommendedName>
</protein>
<feature type="chain" id="PRO_5037003767" description="Lipoprotein" evidence="1">
    <location>
        <begin position="22"/>
        <end position="236"/>
    </location>
</feature>
<evidence type="ECO:0000313" key="3">
    <source>
        <dbReference type="Proteomes" id="UP000642920"/>
    </source>
</evidence>
<comment type="caution">
    <text evidence="2">The sequence shown here is derived from an EMBL/GenBank/DDBJ whole genome shotgun (WGS) entry which is preliminary data.</text>
</comment>
<dbReference type="PROSITE" id="PS51257">
    <property type="entry name" value="PROKAR_LIPOPROTEIN"/>
    <property type="match status" value="1"/>
</dbReference>
<keyword evidence="1" id="KW-0732">Signal</keyword>
<accession>A0A937A5U5</accession>
<sequence>MKLRSTLLLALTIIVFSCSYQEDYQTPDIEDQTDQKSIVIENIDENGITYSINSHSLDDLYNKRISYGGQEYMILKKNISGDKGFTEINERKENQVIIVSDFPQYGDIFVSANVREYVGGTFNSNGSYSCLYPSCSSVGGKYKQYIGNPSSSLLASVDYQGESKSNNYYCAAIIERYIGSSITYEPGNWQRVDAKFTASKPSQSTNCPSFADPIGKSTSRWINGYKYTSVFVGCDD</sequence>
<evidence type="ECO:0008006" key="4">
    <source>
        <dbReference type="Google" id="ProtNLM"/>
    </source>
</evidence>
<dbReference type="Proteomes" id="UP000642920">
    <property type="component" value="Unassembled WGS sequence"/>
</dbReference>
<dbReference type="RefSeq" id="WP_201917582.1">
    <property type="nucleotide sequence ID" value="NZ_JAERQG010000001.1"/>
</dbReference>
<name>A0A937A5U5_9BACT</name>
<evidence type="ECO:0000256" key="1">
    <source>
        <dbReference type="SAM" id="SignalP"/>
    </source>
</evidence>
<organism evidence="2 3">
    <name type="scientific">Marivirga atlantica</name>
    <dbReference type="NCBI Taxonomy" id="1548457"/>
    <lineage>
        <taxon>Bacteria</taxon>
        <taxon>Pseudomonadati</taxon>
        <taxon>Bacteroidota</taxon>
        <taxon>Cytophagia</taxon>
        <taxon>Cytophagales</taxon>
        <taxon>Marivirgaceae</taxon>
        <taxon>Marivirga</taxon>
    </lineage>
</organism>